<evidence type="ECO:0000313" key="1">
    <source>
        <dbReference type="EMBL" id="CAG8585714.1"/>
    </source>
</evidence>
<comment type="caution">
    <text evidence="1">The sequence shown here is derived from an EMBL/GenBank/DDBJ whole genome shotgun (WGS) entry which is preliminary data.</text>
</comment>
<accession>A0ACA9MF72</accession>
<reference evidence="1" key="1">
    <citation type="submission" date="2021-06" db="EMBL/GenBank/DDBJ databases">
        <authorList>
            <person name="Kallberg Y."/>
            <person name="Tangrot J."/>
            <person name="Rosling A."/>
        </authorList>
    </citation>
    <scope>NUCLEOTIDE SEQUENCE</scope>
    <source>
        <strain evidence="1">MA461A</strain>
    </source>
</reference>
<evidence type="ECO:0000313" key="2">
    <source>
        <dbReference type="Proteomes" id="UP000789920"/>
    </source>
</evidence>
<proteinExistence type="predicted"/>
<dbReference type="Proteomes" id="UP000789920">
    <property type="component" value="Unassembled WGS sequence"/>
</dbReference>
<feature type="non-terminal residue" evidence="1">
    <location>
        <position position="433"/>
    </location>
</feature>
<gene>
    <name evidence="1" type="ORF">RPERSI_LOCUS5333</name>
</gene>
<dbReference type="EMBL" id="CAJVQC010007926">
    <property type="protein sequence ID" value="CAG8585714.1"/>
    <property type="molecule type" value="Genomic_DNA"/>
</dbReference>
<organism evidence="1 2">
    <name type="scientific">Racocetra persica</name>
    <dbReference type="NCBI Taxonomy" id="160502"/>
    <lineage>
        <taxon>Eukaryota</taxon>
        <taxon>Fungi</taxon>
        <taxon>Fungi incertae sedis</taxon>
        <taxon>Mucoromycota</taxon>
        <taxon>Glomeromycotina</taxon>
        <taxon>Glomeromycetes</taxon>
        <taxon>Diversisporales</taxon>
        <taxon>Gigasporaceae</taxon>
        <taxon>Racocetra</taxon>
    </lineage>
</organism>
<sequence>MNTKDDVFMVLKSYLIQTTKDKRVPSLSEFVRLNTNFIARLSKNSKKKFQNTWKKRFLLVTTDKPNWNLFKREIRHKSDIVQSYMDLSDIEDGTESETDLEETIHNFSHLNCKQVSNKKAGQYRLSPKGQKEIELAYIKMKENNIRKLSTRKLVKKELYKLGKTLKFEHPSHSFIIDVNYEVIKKHFNDVELQEIEFPSPEVPDLSEDIIRYLNTFMDKNSASDMCTVLNKHNEIFDKKYDPKIHHDLDFIRFAIYAIEIESGNLKHSHLEEWFNLHIWHAIFNQGFLNFKNISVIGHRGDWILRRTGNGNRLEYGAGEVGRIGEDEFRTKNFKGNVFEIAKNIKKHDFKAYPESLIMTILYIDVPKEYICRIRRSEVLEIPDKEENLLSVLAVLAILAAVLNIKIAVKKTIEIIESREKDPTIFKNTGKPKR</sequence>
<protein>
    <submittedName>
        <fullName evidence="1">22758_t:CDS:1</fullName>
    </submittedName>
</protein>
<keyword evidence="2" id="KW-1185">Reference proteome</keyword>
<name>A0ACA9MF72_9GLOM</name>